<name>A0AA35CLH5_9FIRM</name>
<evidence type="ECO:0000256" key="5">
    <source>
        <dbReference type="ARBA" id="ARBA00022679"/>
    </source>
</evidence>
<comment type="subcellular location">
    <subcellularLocation>
        <location evidence="1">Cytoplasm</location>
    </subcellularLocation>
</comment>
<evidence type="ECO:0000313" key="8">
    <source>
        <dbReference type="EMBL" id="BDG59485.1"/>
    </source>
</evidence>
<dbReference type="PANTHER" id="PTHR47738">
    <property type="entry name" value="PTS SYSTEM FRUCTOSE-LIKE EIIA COMPONENT-RELATED"/>
    <property type="match status" value="1"/>
</dbReference>
<evidence type="ECO:0000256" key="1">
    <source>
        <dbReference type="ARBA" id="ARBA00004496"/>
    </source>
</evidence>
<dbReference type="GO" id="GO:0008982">
    <property type="term" value="F:protein-N(PI)-phosphohistidine-sugar phosphotransferase activity"/>
    <property type="evidence" value="ECO:0007669"/>
    <property type="project" value="InterPro"/>
</dbReference>
<dbReference type="FunFam" id="3.40.930.10:FF:000009">
    <property type="entry name" value="PTS system, fructose specific IIABC component"/>
    <property type="match status" value="1"/>
</dbReference>
<dbReference type="KEGG" id="cmic:caldi_05750"/>
<dbReference type="InterPro" id="IPR051541">
    <property type="entry name" value="PTS_SugarTrans_NitroReg"/>
</dbReference>
<accession>A0AA35CLH5</accession>
<dbReference type="AlphaFoldDB" id="A0AA35CLH5"/>
<sequence length="151" mass="16027">MELALGELLDERLITLDLQATEREGAIRELAGLIDRAGKLADRDEYVNAVLAREALGSTGVGHGVAIPHGKSPAVREAAVAFGRSRTGVDFAAPDGRPADLVFLIAAPEGAHDLHLKALAHLARRLVHDEVREALRQAGSAHEVVRVLAQA</sequence>
<dbReference type="CDD" id="cd00211">
    <property type="entry name" value="PTS_IIA_fru"/>
    <property type="match status" value="1"/>
</dbReference>
<organism evidence="8 9">
    <name type="scientific">Caldinitratiruptor microaerophilus</name>
    <dbReference type="NCBI Taxonomy" id="671077"/>
    <lineage>
        <taxon>Bacteria</taxon>
        <taxon>Bacillati</taxon>
        <taxon>Bacillota</taxon>
        <taxon>Clostridia</taxon>
        <taxon>Eubacteriales</taxon>
        <taxon>Symbiobacteriaceae</taxon>
        <taxon>Caldinitratiruptor</taxon>
    </lineage>
</organism>
<dbReference type="InterPro" id="IPR002178">
    <property type="entry name" value="PTS_EIIA_type-2_dom"/>
</dbReference>
<evidence type="ECO:0000313" key="9">
    <source>
        <dbReference type="Proteomes" id="UP001163687"/>
    </source>
</evidence>
<dbReference type="InterPro" id="IPR016152">
    <property type="entry name" value="PTrfase/Anion_transptr"/>
</dbReference>
<protein>
    <submittedName>
        <fullName evidence="8">PTS fructose transporter subunit IIA</fullName>
    </submittedName>
</protein>
<dbReference type="GO" id="GO:0009401">
    <property type="term" value="P:phosphoenolpyruvate-dependent sugar phosphotransferase system"/>
    <property type="evidence" value="ECO:0007669"/>
    <property type="project" value="UniProtKB-KW"/>
</dbReference>
<keyword evidence="9" id="KW-1185">Reference proteome</keyword>
<dbReference type="PROSITE" id="PS00372">
    <property type="entry name" value="PTS_EIIA_TYPE_2_HIS"/>
    <property type="match status" value="1"/>
</dbReference>
<gene>
    <name evidence="8" type="ORF">caldi_05750</name>
</gene>
<evidence type="ECO:0000256" key="4">
    <source>
        <dbReference type="ARBA" id="ARBA00022597"/>
    </source>
</evidence>
<dbReference type="Gene3D" id="3.40.930.10">
    <property type="entry name" value="Mannitol-specific EII, Chain A"/>
    <property type="match status" value="1"/>
</dbReference>
<evidence type="ECO:0000256" key="6">
    <source>
        <dbReference type="ARBA" id="ARBA00022683"/>
    </source>
</evidence>
<dbReference type="InterPro" id="IPR004715">
    <property type="entry name" value="PTS_IIA_fruc"/>
</dbReference>
<reference evidence="8" key="1">
    <citation type="submission" date="2022-03" db="EMBL/GenBank/DDBJ databases">
        <title>Complete genome sequence of Caldinitratiruptor microaerophilus.</title>
        <authorList>
            <person name="Mukaiyama R."/>
            <person name="Nishiyama T."/>
            <person name="Ueda K."/>
        </authorList>
    </citation>
    <scope>NUCLEOTIDE SEQUENCE</scope>
    <source>
        <strain evidence="8">JCM 16183</strain>
    </source>
</reference>
<dbReference type="GO" id="GO:0016020">
    <property type="term" value="C:membrane"/>
    <property type="evidence" value="ECO:0007669"/>
    <property type="project" value="InterPro"/>
</dbReference>
<keyword evidence="2" id="KW-0813">Transport</keyword>
<dbReference type="EMBL" id="AP025628">
    <property type="protein sequence ID" value="BDG59485.1"/>
    <property type="molecule type" value="Genomic_DNA"/>
</dbReference>
<keyword evidence="6" id="KW-0598">Phosphotransferase system</keyword>
<dbReference type="PANTHER" id="PTHR47738:SF2">
    <property type="entry name" value="PTS SYSTEM FRUCTOSE-LIKE EIIA COMPONENT"/>
    <property type="match status" value="1"/>
</dbReference>
<dbReference type="Pfam" id="PF00359">
    <property type="entry name" value="PTS_EIIA_2"/>
    <property type="match status" value="1"/>
</dbReference>
<keyword evidence="4" id="KW-0762">Sugar transport</keyword>
<feature type="domain" description="PTS EIIA type-2" evidence="7">
    <location>
        <begin position="7"/>
        <end position="151"/>
    </location>
</feature>
<dbReference type="PROSITE" id="PS51094">
    <property type="entry name" value="PTS_EIIA_TYPE_2"/>
    <property type="match status" value="1"/>
</dbReference>
<evidence type="ECO:0000259" key="7">
    <source>
        <dbReference type="PROSITE" id="PS51094"/>
    </source>
</evidence>
<proteinExistence type="predicted"/>
<evidence type="ECO:0000256" key="2">
    <source>
        <dbReference type="ARBA" id="ARBA00022448"/>
    </source>
</evidence>
<dbReference type="Proteomes" id="UP001163687">
    <property type="component" value="Chromosome"/>
</dbReference>
<dbReference type="NCBIfam" id="TIGR00848">
    <property type="entry name" value="fruA"/>
    <property type="match status" value="1"/>
</dbReference>
<keyword evidence="5" id="KW-0808">Transferase</keyword>
<dbReference type="RefSeq" id="WP_264843611.1">
    <property type="nucleotide sequence ID" value="NZ_AP025628.1"/>
</dbReference>
<keyword evidence="3" id="KW-0597">Phosphoprotein</keyword>
<dbReference type="SUPFAM" id="SSF55804">
    <property type="entry name" value="Phoshotransferase/anion transport protein"/>
    <property type="match status" value="1"/>
</dbReference>
<evidence type="ECO:0000256" key="3">
    <source>
        <dbReference type="ARBA" id="ARBA00022553"/>
    </source>
</evidence>
<dbReference type="GO" id="GO:0005737">
    <property type="term" value="C:cytoplasm"/>
    <property type="evidence" value="ECO:0007669"/>
    <property type="project" value="UniProtKB-SubCell"/>
</dbReference>